<proteinExistence type="predicted"/>
<evidence type="ECO:0000313" key="2">
    <source>
        <dbReference type="EMBL" id="MFC3441994.1"/>
    </source>
</evidence>
<organism evidence="2 3">
    <name type="scientific">Sphingobium rhizovicinum</name>
    <dbReference type="NCBI Taxonomy" id="432308"/>
    <lineage>
        <taxon>Bacteria</taxon>
        <taxon>Pseudomonadati</taxon>
        <taxon>Pseudomonadota</taxon>
        <taxon>Alphaproteobacteria</taxon>
        <taxon>Sphingomonadales</taxon>
        <taxon>Sphingomonadaceae</taxon>
        <taxon>Sphingobium</taxon>
    </lineage>
</organism>
<dbReference type="RefSeq" id="WP_380796012.1">
    <property type="nucleotide sequence ID" value="NZ_JBHRVU010000004.1"/>
</dbReference>
<dbReference type="EMBL" id="JBHRVU010000004">
    <property type="protein sequence ID" value="MFC3441994.1"/>
    <property type="molecule type" value="Genomic_DNA"/>
</dbReference>
<sequence length="207" mass="22089">MRIAPALLALPLLALTSASAAAQDNIPLVAIGLPFAPETPRPVAATHPLYHRIDALEIEGLPPTIKSSALNWIAAAKRSSVNAALRESLNRMNMLSPDAAAARTRLTVKWIGSDTPFRIGTSNRTSVTMHYRLVRIDNGQSLFDREITTWMDGGGVDAGLRDNGIVRAAIATNFASAAYCVDRAAFGAAPADCALTPKFSVSVVRRR</sequence>
<gene>
    <name evidence="2" type="ORF">ACFOKF_12525</name>
</gene>
<evidence type="ECO:0000313" key="3">
    <source>
        <dbReference type="Proteomes" id="UP001595681"/>
    </source>
</evidence>
<reference evidence="3" key="1">
    <citation type="journal article" date="2019" name="Int. J. Syst. Evol. Microbiol.">
        <title>The Global Catalogue of Microorganisms (GCM) 10K type strain sequencing project: providing services to taxonomists for standard genome sequencing and annotation.</title>
        <authorList>
            <consortium name="The Broad Institute Genomics Platform"/>
            <consortium name="The Broad Institute Genome Sequencing Center for Infectious Disease"/>
            <person name="Wu L."/>
            <person name="Ma J."/>
        </authorList>
    </citation>
    <scope>NUCLEOTIDE SEQUENCE [LARGE SCALE GENOMIC DNA]</scope>
    <source>
        <strain evidence="3">CCM 7491</strain>
    </source>
</reference>
<protein>
    <recommendedName>
        <fullName evidence="4">DUF2927 domain-containing protein</fullName>
    </recommendedName>
</protein>
<keyword evidence="3" id="KW-1185">Reference proteome</keyword>
<feature type="chain" id="PRO_5046044939" description="DUF2927 domain-containing protein" evidence="1">
    <location>
        <begin position="23"/>
        <end position="207"/>
    </location>
</feature>
<evidence type="ECO:0000256" key="1">
    <source>
        <dbReference type="SAM" id="SignalP"/>
    </source>
</evidence>
<accession>A0ABV7NET2</accession>
<comment type="caution">
    <text evidence="2">The sequence shown here is derived from an EMBL/GenBank/DDBJ whole genome shotgun (WGS) entry which is preliminary data.</text>
</comment>
<evidence type="ECO:0008006" key="4">
    <source>
        <dbReference type="Google" id="ProtNLM"/>
    </source>
</evidence>
<keyword evidence="1" id="KW-0732">Signal</keyword>
<name>A0ABV7NET2_9SPHN</name>
<feature type="signal peptide" evidence="1">
    <location>
        <begin position="1"/>
        <end position="22"/>
    </location>
</feature>
<dbReference type="Proteomes" id="UP001595681">
    <property type="component" value="Unassembled WGS sequence"/>
</dbReference>